<comment type="caution">
    <text evidence="2">The sequence shown here is derived from an EMBL/GenBank/DDBJ whole genome shotgun (WGS) entry which is preliminary data.</text>
</comment>
<keyword evidence="1" id="KW-0732">Signal</keyword>
<evidence type="ECO:0000256" key="1">
    <source>
        <dbReference type="SAM" id="SignalP"/>
    </source>
</evidence>
<gene>
    <name evidence="2" type="ORF">J2X05_002659</name>
</gene>
<dbReference type="EMBL" id="JAVDVX010000004">
    <property type="protein sequence ID" value="MDR7090635.1"/>
    <property type="molecule type" value="Genomic_DNA"/>
</dbReference>
<organism evidence="2 3">
    <name type="scientific">Cellvibrio fibrivorans</name>
    <dbReference type="NCBI Taxonomy" id="126350"/>
    <lineage>
        <taxon>Bacteria</taxon>
        <taxon>Pseudomonadati</taxon>
        <taxon>Pseudomonadota</taxon>
        <taxon>Gammaproteobacteria</taxon>
        <taxon>Cellvibrionales</taxon>
        <taxon>Cellvibrionaceae</taxon>
        <taxon>Cellvibrio</taxon>
    </lineage>
</organism>
<dbReference type="RefSeq" id="WP_310073113.1">
    <property type="nucleotide sequence ID" value="NZ_JAVDVX010000004.1"/>
</dbReference>
<sequence length="427" mass="48605">MWCLRALVASITSLSLSINAQEIEWDAAVGLNLAAHIDGAEPDFSEQGGDFILKFTQDTAQYSLTGEGRARWNDAYNSSEYSESARDAYEWSADWRELYIAKDIHDWNISFGLQQVVWGKADNLRVVDLVNPLDYRDFVLPDLNDYRKPVLMLKGEYYLADWSLQTLYIPFFEPNDFAKPGSEYEYTTLDPALLQMFTLLPEDQPGRSFNNGEFGMQLARSSSGIDLNFFALYGWDDNPVYRQMYALDDESNIIANLQPEYHRQTMLGAASAYALGNGFVLRSEVAVIPDSIYMLGILDAAGGLIEQTTVNALVGIDYSWRDWLFSAQANDRYIDNWNSELSVMEHQPLVTFSATGQSFSGRLDSRIAIARFIEESNEQLLQIRTTWRPDDRWAYSLGADWFSGVVGGVFGQFESKDRVWLKVQRNF</sequence>
<dbReference type="Proteomes" id="UP001253595">
    <property type="component" value="Unassembled WGS sequence"/>
</dbReference>
<name>A0ABU1UZQ5_9GAMM</name>
<proteinExistence type="predicted"/>
<reference evidence="2 3" key="1">
    <citation type="submission" date="2023-07" db="EMBL/GenBank/DDBJ databases">
        <title>Sorghum-associated microbial communities from plants grown in Nebraska, USA.</title>
        <authorList>
            <person name="Schachtman D."/>
        </authorList>
    </citation>
    <scope>NUCLEOTIDE SEQUENCE [LARGE SCALE GENOMIC DNA]</scope>
    <source>
        <strain evidence="2 3">BE190</strain>
    </source>
</reference>
<protein>
    <submittedName>
        <fullName evidence="2">Uncharacterized protein</fullName>
    </submittedName>
</protein>
<keyword evidence="3" id="KW-1185">Reference proteome</keyword>
<evidence type="ECO:0000313" key="2">
    <source>
        <dbReference type="EMBL" id="MDR7090635.1"/>
    </source>
</evidence>
<feature type="signal peptide" evidence="1">
    <location>
        <begin position="1"/>
        <end position="20"/>
    </location>
</feature>
<accession>A0ABU1UZQ5</accession>
<evidence type="ECO:0000313" key="3">
    <source>
        <dbReference type="Proteomes" id="UP001253595"/>
    </source>
</evidence>
<feature type="chain" id="PRO_5045331349" evidence="1">
    <location>
        <begin position="21"/>
        <end position="427"/>
    </location>
</feature>